<dbReference type="InterPro" id="IPR050214">
    <property type="entry name" value="Cys_Synth/Cystath_Beta-Synth"/>
</dbReference>
<dbReference type="Gene3D" id="3.40.50.1100">
    <property type="match status" value="2"/>
</dbReference>
<dbReference type="NCBIfam" id="TIGR01136">
    <property type="entry name" value="cysKM"/>
    <property type="match status" value="1"/>
</dbReference>
<protein>
    <recommendedName>
        <fullName evidence="11">Cysteine synthase</fullName>
        <ecNumber evidence="11">2.5.1.47</ecNumber>
    </recommendedName>
</protein>
<dbReference type="AlphaFoldDB" id="A0A6L7G8Z8"/>
<evidence type="ECO:0000256" key="10">
    <source>
        <dbReference type="PIRSR" id="PIRSR605856-51"/>
    </source>
</evidence>
<evidence type="ECO:0000256" key="11">
    <source>
        <dbReference type="RuleBase" id="RU003985"/>
    </source>
</evidence>
<dbReference type="RefSeq" id="WP_160896677.1">
    <property type="nucleotide sequence ID" value="NZ_WUMU01000030.1"/>
</dbReference>
<keyword evidence="15" id="KW-1185">Reference proteome</keyword>
<gene>
    <name evidence="14" type="primary">cysK</name>
    <name evidence="14" type="ORF">GR170_22250</name>
</gene>
<evidence type="ECO:0000256" key="2">
    <source>
        <dbReference type="ARBA" id="ARBA00004962"/>
    </source>
</evidence>
<dbReference type="GO" id="GO:0006535">
    <property type="term" value="P:cysteine biosynthetic process from serine"/>
    <property type="evidence" value="ECO:0007669"/>
    <property type="project" value="UniProtKB-UniRule"/>
</dbReference>
<dbReference type="InterPro" id="IPR005856">
    <property type="entry name" value="Cys_synth"/>
</dbReference>
<feature type="binding site" evidence="9">
    <location>
        <begin position="186"/>
        <end position="190"/>
    </location>
    <ligand>
        <name>pyridoxal 5'-phosphate</name>
        <dbReference type="ChEBI" id="CHEBI:597326"/>
    </ligand>
</feature>
<feature type="domain" description="Tryptophan synthase beta chain-like PALP" evidence="13">
    <location>
        <begin position="16"/>
        <end position="321"/>
    </location>
</feature>
<evidence type="ECO:0000313" key="14">
    <source>
        <dbReference type="EMBL" id="MXN20561.1"/>
    </source>
</evidence>
<reference evidence="14 15" key="1">
    <citation type="submission" date="2019-12" db="EMBL/GenBank/DDBJ databases">
        <authorList>
            <person name="Li M."/>
        </authorList>
    </citation>
    <scope>NUCLEOTIDE SEQUENCE [LARGE SCALE GENOMIC DNA]</scope>
    <source>
        <strain evidence="14 15">GBMRC 2024</strain>
    </source>
</reference>
<dbReference type="FunFam" id="3.40.50.1100:FF:000003">
    <property type="entry name" value="Cystathionine beta-synthase"/>
    <property type="match status" value="1"/>
</dbReference>
<evidence type="ECO:0000256" key="6">
    <source>
        <dbReference type="ARBA" id="ARBA00022898"/>
    </source>
</evidence>
<comment type="caution">
    <text evidence="14">The sequence shown here is derived from an EMBL/GenBank/DDBJ whole genome shotgun (WGS) entry which is preliminary data.</text>
</comment>
<dbReference type="EC" id="2.5.1.47" evidence="11"/>
<evidence type="ECO:0000256" key="9">
    <source>
        <dbReference type="PIRSR" id="PIRSR605856-50"/>
    </source>
</evidence>
<accession>A0A6L7G8Z8</accession>
<dbReference type="Pfam" id="PF00291">
    <property type="entry name" value="PALP"/>
    <property type="match status" value="1"/>
</dbReference>
<dbReference type="UniPathway" id="UPA00136">
    <property type="reaction ID" value="UER00200"/>
</dbReference>
<feature type="modified residue" description="N6-(pyridoxal phosphate)lysine" evidence="10">
    <location>
        <position position="52"/>
    </location>
</feature>
<comment type="pathway">
    <text evidence="2">Amino-acid biosynthesis; L-cysteine biosynthesis; L-cysteine from L-serine: step 2/2.</text>
</comment>
<dbReference type="CDD" id="cd01561">
    <property type="entry name" value="CBS_like"/>
    <property type="match status" value="1"/>
</dbReference>
<dbReference type="PROSITE" id="PS00901">
    <property type="entry name" value="CYS_SYNTHASE"/>
    <property type="match status" value="1"/>
</dbReference>
<evidence type="ECO:0000256" key="1">
    <source>
        <dbReference type="ARBA" id="ARBA00001933"/>
    </source>
</evidence>
<keyword evidence="4 11" id="KW-0028">Amino-acid biosynthesis</keyword>
<dbReference type="InterPro" id="IPR001926">
    <property type="entry name" value="TrpB-like_PALP"/>
</dbReference>
<keyword evidence="7 11" id="KW-0198">Cysteine biosynthesis</keyword>
<evidence type="ECO:0000256" key="7">
    <source>
        <dbReference type="ARBA" id="ARBA00023192"/>
    </source>
</evidence>
<name>A0A6L7G8Z8_9RHOB</name>
<dbReference type="SUPFAM" id="SSF53686">
    <property type="entry name" value="Tryptophan synthase beta subunit-like PLP-dependent enzymes"/>
    <property type="match status" value="1"/>
</dbReference>
<dbReference type="NCBIfam" id="TIGR01139">
    <property type="entry name" value="cysK"/>
    <property type="match status" value="1"/>
</dbReference>
<dbReference type="InterPro" id="IPR001216">
    <property type="entry name" value="P-phosphate_BS"/>
</dbReference>
<dbReference type="InterPro" id="IPR005859">
    <property type="entry name" value="CysK"/>
</dbReference>
<keyword evidence="6 9" id="KW-0663">Pyridoxal phosphate</keyword>
<evidence type="ECO:0000313" key="15">
    <source>
        <dbReference type="Proteomes" id="UP000477911"/>
    </source>
</evidence>
<feature type="binding site" evidence="9">
    <location>
        <position position="294"/>
    </location>
    <ligand>
        <name>pyridoxal 5'-phosphate</name>
        <dbReference type="ChEBI" id="CHEBI:597326"/>
    </ligand>
</feature>
<proteinExistence type="inferred from homology"/>
<sequence length="355" mass="37533">MTGFSTSGRGRLYDSITDTVGNTPAVKLANISPAGVTVYVKAEFFNPAASVKDRLALSIIEHAERTGALTPGQTVVEATSGNTGIGLAMVCAAKGYPLVITMVETFSVERRRLMRMLGAKVILTPKAEKGTGMVRKAKELAEAHGWFFARQFETEANAAIHEATTGPEIVADFAGHRLDAVVTGYGTGGTFTGISRVLRRERPETKIYLAEPDAAPQVASGEVQPRNPDGTASASHPKAAAHPIQGWTPDFIPAVLQDGLDHTPPDAVLPVSGAEGMDWARRLAAREGILTGISGGATLAVAMKLAAKAAPGTVILAMLPDTGERYLSTPLFEAIEPEMTEEEREIMRSTPGVQM</sequence>
<evidence type="ECO:0000256" key="3">
    <source>
        <dbReference type="ARBA" id="ARBA00007103"/>
    </source>
</evidence>
<evidence type="ECO:0000256" key="8">
    <source>
        <dbReference type="ARBA" id="ARBA00047931"/>
    </source>
</evidence>
<keyword evidence="5 11" id="KW-0808">Transferase</keyword>
<comment type="cofactor">
    <cofactor evidence="1 9 11">
        <name>pyridoxal 5'-phosphate</name>
        <dbReference type="ChEBI" id="CHEBI:597326"/>
    </cofactor>
</comment>
<feature type="region of interest" description="Disordered" evidence="12">
    <location>
        <begin position="211"/>
        <end position="243"/>
    </location>
</feature>
<dbReference type="PANTHER" id="PTHR10314">
    <property type="entry name" value="CYSTATHIONINE BETA-SYNTHASE"/>
    <property type="match status" value="1"/>
</dbReference>
<evidence type="ECO:0000256" key="4">
    <source>
        <dbReference type="ARBA" id="ARBA00022605"/>
    </source>
</evidence>
<organism evidence="14 15">
    <name type="scientific">Pseudooceanicola albus</name>
    <dbReference type="NCBI Taxonomy" id="2692189"/>
    <lineage>
        <taxon>Bacteria</taxon>
        <taxon>Pseudomonadati</taxon>
        <taxon>Pseudomonadota</taxon>
        <taxon>Alphaproteobacteria</taxon>
        <taxon>Rhodobacterales</taxon>
        <taxon>Paracoccaceae</taxon>
        <taxon>Pseudooceanicola</taxon>
    </lineage>
</organism>
<dbReference type="InterPro" id="IPR036052">
    <property type="entry name" value="TrpB-like_PALP_sf"/>
</dbReference>
<feature type="binding site" evidence="9">
    <location>
        <position position="82"/>
    </location>
    <ligand>
        <name>pyridoxal 5'-phosphate</name>
        <dbReference type="ChEBI" id="CHEBI:597326"/>
    </ligand>
</feature>
<comment type="catalytic activity">
    <reaction evidence="8 11">
        <text>O-acetyl-L-serine + hydrogen sulfide = L-cysteine + acetate</text>
        <dbReference type="Rhea" id="RHEA:14829"/>
        <dbReference type="ChEBI" id="CHEBI:29919"/>
        <dbReference type="ChEBI" id="CHEBI:30089"/>
        <dbReference type="ChEBI" id="CHEBI:35235"/>
        <dbReference type="ChEBI" id="CHEBI:58340"/>
        <dbReference type="EC" id="2.5.1.47"/>
    </reaction>
</comment>
<evidence type="ECO:0000256" key="12">
    <source>
        <dbReference type="SAM" id="MobiDB-lite"/>
    </source>
</evidence>
<evidence type="ECO:0000259" key="13">
    <source>
        <dbReference type="Pfam" id="PF00291"/>
    </source>
</evidence>
<evidence type="ECO:0000256" key="5">
    <source>
        <dbReference type="ARBA" id="ARBA00022679"/>
    </source>
</evidence>
<dbReference type="EMBL" id="WUMU01000030">
    <property type="protein sequence ID" value="MXN20561.1"/>
    <property type="molecule type" value="Genomic_DNA"/>
</dbReference>
<comment type="similarity">
    <text evidence="3 11">Belongs to the cysteine synthase/cystathionine beta-synthase family.</text>
</comment>
<feature type="compositionally biased region" description="Low complexity" evidence="12">
    <location>
        <begin position="232"/>
        <end position="243"/>
    </location>
</feature>
<dbReference type="GO" id="GO:0004124">
    <property type="term" value="F:cysteine synthase activity"/>
    <property type="evidence" value="ECO:0007669"/>
    <property type="project" value="UniProtKB-UniRule"/>
</dbReference>
<dbReference type="Proteomes" id="UP000477911">
    <property type="component" value="Unassembled WGS sequence"/>
</dbReference>